<accession>A0A495ER21</accession>
<sequence length="364" mass="37665">MNPETSKKSIGRGAAGILALAVALVLAVSGCQPGPGTGSQAPARGDRPGHVFVINLENQGFDSAWGPGSDAPYLAETLRSQGVLLSKYYAIAHHSAPNYIAQISGQASNPMTRNDCGTYVPFVPAGTADPGQVKGSGCIYPASVPTVAGQLSAAGKTWKGYMEGMKSPCRHPETGAEDSNQDASPGDQYATRHNPFVYFAAITSSPDCQKNVVDFTELSGDLKSVATTPNLSYISPNLCNDGHDSPCADGREGGLVSSDVWLRKHIPAILDSPAYKQDGVLVITFDEADGAKQGPKGVPGGTAGGRVGALVLSPFVRGGTTSDKTYSHYSLLATIEDIFSLPRLAYAGAPGIDGFGSDVFNSGP</sequence>
<evidence type="ECO:0000256" key="3">
    <source>
        <dbReference type="SAM" id="MobiDB-lite"/>
    </source>
</evidence>
<keyword evidence="2" id="KW-0843">Virulence</keyword>
<evidence type="ECO:0000313" key="5">
    <source>
        <dbReference type="Proteomes" id="UP000276055"/>
    </source>
</evidence>
<dbReference type="EMBL" id="RBIR01000004">
    <property type="protein sequence ID" value="RKR19430.1"/>
    <property type="molecule type" value="Genomic_DNA"/>
</dbReference>
<dbReference type="PROSITE" id="PS51257">
    <property type="entry name" value="PROKAR_LIPOPROTEIN"/>
    <property type="match status" value="1"/>
</dbReference>
<evidence type="ECO:0000256" key="2">
    <source>
        <dbReference type="ARBA" id="ARBA00023026"/>
    </source>
</evidence>
<dbReference type="RefSeq" id="WP_120954079.1">
    <property type="nucleotide sequence ID" value="NZ_RBIR01000004.1"/>
</dbReference>
<gene>
    <name evidence="4" type="ORF">C8D78_2177</name>
</gene>
<organism evidence="4 5">
    <name type="scientific">Arthrobacter oryzae</name>
    <dbReference type="NCBI Taxonomy" id="409290"/>
    <lineage>
        <taxon>Bacteria</taxon>
        <taxon>Bacillati</taxon>
        <taxon>Actinomycetota</taxon>
        <taxon>Actinomycetes</taxon>
        <taxon>Micrococcales</taxon>
        <taxon>Micrococcaceae</taxon>
        <taxon>Arthrobacter</taxon>
    </lineage>
</organism>
<dbReference type="Gene3D" id="3.40.720.10">
    <property type="entry name" value="Alkaline Phosphatase, subunit A"/>
    <property type="match status" value="1"/>
</dbReference>
<dbReference type="PANTHER" id="PTHR31956:SF8">
    <property type="entry name" value="ACID PHOSPHATASE PHOA (AFU_ORTHOLOGUE AFUA_1G03570)"/>
    <property type="match status" value="1"/>
</dbReference>
<comment type="caution">
    <text evidence="4">The sequence shown here is derived from an EMBL/GenBank/DDBJ whole genome shotgun (WGS) entry which is preliminary data.</text>
</comment>
<dbReference type="GO" id="GO:0009395">
    <property type="term" value="P:phospholipid catabolic process"/>
    <property type="evidence" value="ECO:0007669"/>
    <property type="project" value="TreeGrafter"/>
</dbReference>
<dbReference type="GO" id="GO:0016788">
    <property type="term" value="F:hydrolase activity, acting on ester bonds"/>
    <property type="evidence" value="ECO:0007669"/>
    <property type="project" value="InterPro"/>
</dbReference>
<protein>
    <submittedName>
        <fullName evidence="4">Phosphoesterase family protein</fullName>
    </submittedName>
</protein>
<reference evidence="4 5" key="1">
    <citation type="submission" date="2018-10" db="EMBL/GenBank/DDBJ databases">
        <title>Genomic Encyclopedia of Type Strains, Phase IV (KMG-IV): sequencing the most valuable type-strain genomes for metagenomic binning, comparative biology and taxonomic classification.</title>
        <authorList>
            <person name="Goeker M."/>
        </authorList>
    </citation>
    <scope>NUCLEOTIDE SEQUENCE [LARGE SCALE GENOMIC DNA]</scope>
    <source>
        <strain evidence="4 5">DSM 25586</strain>
    </source>
</reference>
<dbReference type="InterPro" id="IPR007312">
    <property type="entry name" value="Phosphoesterase"/>
</dbReference>
<dbReference type="OrthoDB" id="345880at2"/>
<proteinExistence type="predicted"/>
<evidence type="ECO:0000313" key="4">
    <source>
        <dbReference type="EMBL" id="RKR19430.1"/>
    </source>
</evidence>
<keyword evidence="1" id="KW-0378">Hydrolase</keyword>
<dbReference type="Proteomes" id="UP000276055">
    <property type="component" value="Unassembled WGS sequence"/>
</dbReference>
<name>A0A495ER21_9MICC</name>
<evidence type="ECO:0000256" key="1">
    <source>
        <dbReference type="ARBA" id="ARBA00022801"/>
    </source>
</evidence>
<dbReference type="Pfam" id="PF04185">
    <property type="entry name" value="Phosphoesterase"/>
    <property type="match status" value="1"/>
</dbReference>
<feature type="region of interest" description="Disordered" evidence="3">
    <location>
        <begin position="166"/>
        <end position="188"/>
    </location>
</feature>
<dbReference type="PANTHER" id="PTHR31956">
    <property type="entry name" value="NON-SPECIFIC PHOSPHOLIPASE C4-RELATED"/>
    <property type="match status" value="1"/>
</dbReference>
<dbReference type="InterPro" id="IPR017850">
    <property type="entry name" value="Alkaline_phosphatase_core_sf"/>
</dbReference>
<dbReference type="AlphaFoldDB" id="A0A495ER21"/>